<feature type="domain" description="YdhG-like" evidence="1">
    <location>
        <begin position="39"/>
        <end position="129"/>
    </location>
</feature>
<evidence type="ECO:0000313" key="2">
    <source>
        <dbReference type="EMBL" id="MBD8527761.1"/>
    </source>
</evidence>
<keyword evidence="3" id="KW-1185">Reference proteome</keyword>
<dbReference type="InterPro" id="IPR014922">
    <property type="entry name" value="YdhG-like"/>
</dbReference>
<dbReference type="EMBL" id="JACYTR010000063">
    <property type="protein sequence ID" value="MBD8527761.1"/>
    <property type="molecule type" value="Genomic_DNA"/>
</dbReference>
<protein>
    <submittedName>
        <fullName evidence="2">DUF1801 domain-containing protein</fullName>
    </submittedName>
</protein>
<dbReference type="AlphaFoldDB" id="A0AAW3ZNS8"/>
<accession>A0AAW3ZNS8</accession>
<dbReference type="Pfam" id="PF08818">
    <property type="entry name" value="DUF1801"/>
    <property type="match status" value="1"/>
</dbReference>
<name>A0AAW3ZNS8_9GAMM</name>
<gene>
    <name evidence="2" type="ORF">IFO71_18600</name>
</gene>
<sequence>MGSSCQNCRATSERRLRRAAVIHPDTRTYNQALAAPDDAICARLAELVDQHLPEADNKIWHAHPVWFLDGNPVVGYSKLKHCVRLLFWSGQGFDEPGLVMEGSFKAAEARYTRPEQIDAETLQRWLGKARDIQWDYKNLVRRKGRLERL</sequence>
<evidence type="ECO:0000313" key="3">
    <source>
        <dbReference type="Proteomes" id="UP000613768"/>
    </source>
</evidence>
<organism evidence="2 3">
    <name type="scientific">Pseudomarimonas arenosa</name>
    <dbReference type="NCBI Taxonomy" id="2774145"/>
    <lineage>
        <taxon>Bacteria</taxon>
        <taxon>Pseudomonadati</taxon>
        <taxon>Pseudomonadota</taxon>
        <taxon>Gammaproteobacteria</taxon>
        <taxon>Lysobacterales</taxon>
        <taxon>Lysobacteraceae</taxon>
        <taxon>Pseudomarimonas</taxon>
    </lineage>
</organism>
<dbReference type="Proteomes" id="UP000613768">
    <property type="component" value="Unassembled WGS sequence"/>
</dbReference>
<reference evidence="2 3" key="1">
    <citation type="submission" date="2020-09" db="EMBL/GenBank/DDBJ databases">
        <title>Pseudoxanthomonas sp. CAU 1598 isolated from sand of Yaerae Beach.</title>
        <authorList>
            <person name="Kim W."/>
        </authorList>
    </citation>
    <scope>NUCLEOTIDE SEQUENCE [LARGE SCALE GENOMIC DNA]</scope>
    <source>
        <strain evidence="2 3">CAU 1598</strain>
    </source>
</reference>
<dbReference type="SUPFAM" id="SSF159888">
    <property type="entry name" value="YdhG-like"/>
    <property type="match status" value="1"/>
</dbReference>
<comment type="caution">
    <text evidence="2">The sequence shown here is derived from an EMBL/GenBank/DDBJ whole genome shotgun (WGS) entry which is preliminary data.</text>
</comment>
<proteinExistence type="predicted"/>
<evidence type="ECO:0000259" key="1">
    <source>
        <dbReference type="Pfam" id="PF08818"/>
    </source>
</evidence>